<accession>A0A1H8G4R4</accession>
<sequence length="142" mass="16317">MRSVITKQLTKNLFLTFLISSVLTFLGVNTFYADIRGSLEGNQAVFIMAIMGICWTFILTLCSLTVYLNLYANIRSSRVYRMLTFFLLPVLSMLVMFILGGFDDIWQLFAIASGTFVITHLFFYIRFLKGSYTIQQQIESKV</sequence>
<feature type="transmembrane region" description="Helical" evidence="1">
    <location>
        <begin position="79"/>
        <end position="99"/>
    </location>
</feature>
<keyword evidence="3" id="KW-1185">Reference proteome</keyword>
<gene>
    <name evidence="2" type="ORF">SAMN04488505_11037</name>
</gene>
<evidence type="ECO:0000256" key="1">
    <source>
        <dbReference type="SAM" id="Phobius"/>
    </source>
</evidence>
<dbReference type="AlphaFoldDB" id="A0A1H8G4R4"/>
<keyword evidence="1" id="KW-0812">Transmembrane</keyword>
<name>A0A1H8G4R4_9BACT</name>
<evidence type="ECO:0000313" key="2">
    <source>
        <dbReference type="EMBL" id="SEN39013.1"/>
    </source>
</evidence>
<dbReference type="Proteomes" id="UP000198984">
    <property type="component" value="Unassembled WGS sequence"/>
</dbReference>
<protein>
    <submittedName>
        <fullName evidence="2">Uncharacterized protein</fullName>
    </submittedName>
</protein>
<feature type="transmembrane region" description="Helical" evidence="1">
    <location>
        <begin position="12"/>
        <end position="32"/>
    </location>
</feature>
<dbReference type="STRING" id="573321.SAMN04488505_11037"/>
<keyword evidence="1" id="KW-1133">Transmembrane helix</keyword>
<feature type="transmembrane region" description="Helical" evidence="1">
    <location>
        <begin position="105"/>
        <end position="125"/>
    </location>
</feature>
<feature type="transmembrane region" description="Helical" evidence="1">
    <location>
        <begin position="44"/>
        <end position="67"/>
    </location>
</feature>
<keyword evidence="1" id="KW-0472">Membrane</keyword>
<organism evidence="2 3">
    <name type="scientific">Chitinophaga rupis</name>
    <dbReference type="NCBI Taxonomy" id="573321"/>
    <lineage>
        <taxon>Bacteria</taxon>
        <taxon>Pseudomonadati</taxon>
        <taxon>Bacteroidota</taxon>
        <taxon>Chitinophagia</taxon>
        <taxon>Chitinophagales</taxon>
        <taxon>Chitinophagaceae</taxon>
        <taxon>Chitinophaga</taxon>
    </lineage>
</organism>
<reference evidence="2 3" key="1">
    <citation type="submission" date="2016-10" db="EMBL/GenBank/DDBJ databases">
        <authorList>
            <person name="de Groot N.N."/>
        </authorList>
    </citation>
    <scope>NUCLEOTIDE SEQUENCE [LARGE SCALE GENOMIC DNA]</scope>
    <source>
        <strain evidence="2 3">DSM 21039</strain>
    </source>
</reference>
<dbReference type="EMBL" id="FOBB01000010">
    <property type="protein sequence ID" value="SEN39013.1"/>
    <property type="molecule type" value="Genomic_DNA"/>
</dbReference>
<proteinExistence type="predicted"/>
<evidence type="ECO:0000313" key="3">
    <source>
        <dbReference type="Proteomes" id="UP000198984"/>
    </source>
</evidence>